<protein>
    <submittedName>
        <fullName evidence="2">Uncharacterized protein</fullName>
    </submittedName>
</protein>
<accession>A0A8T0E3V5</accession>
<dbReference type="Proteomes" id="UP000807504">
    <property type="component" value="Unassembled WGS sequence"/>
</dbReference>
<proteinExistence type="predicted"/>
<keyword evidence="1" id="KW-0812">Transmembrane</keyword>
<keyword evidence="1" id="KW-0472">Membrane</keyword>
<comment type="caution">
    <text evidence="2">The sequence shown here is derived from an EMBL/GenBank/DDBJ whole genome shotgun (WGS) entry which is preliminary data.</text>
</comment>
<keyword evidence="1" id="KW-1133">Transmembrane helix</keyword>
<gene>
    <name evidence="2" type="ORF">HNY73_022244</name>
</gene>
<evidence type="ECO:0000313" key="2">
    <source>
        <dbReference type="EMBL" id="KAF8764130.1"/>
    </source>
</evidence>
<reference evidence="2" key="1">
    <citation type="journal article" date="2020" name="bioRxiv">
        <title>Chromosome-level reference genome of the European wasp spider Argiope bruennichi: a resource for studies on range expansion and evolutionary adaptation.</title>
        <authorList>
            <person name="Sheffer M.M."/>
            <person name="Hoppe A."/>
            <person name="Krehenwinkel H."/>
            <person name="Uhl G."/>
            <person name="Kuss A.W."/>
            <person name="Jensen L."/>
            <person name="Jensen C."/>
            <person name="Gillespie R.G."/>
            <person name="Hoff K.J."/>
            <person name="Prost S."/>
        </authorList>
    </citation>
    <scope>NUCLEOTIDE SEQUENCE</scope>
</reference>
<reference evidence="2" key="2">
    <citation type="submission" date="2020-06" db="EMBL/GenBank/DDBJ databases">
        <authorList>
            <person name="Sheffer M."/>
        </authorList>
    </citation>
    <scope>NUCLEOTIDE SEQUENCE</scope>
</reference>
<dbReference type="EMBL" id="JABXBU010002231">
    <property type="protein sequence ID" value="KAF8764130.1"/>
    <property type="molecule type" value="Genomic_DNA"/>
</dbReference>
<feature type="transmembrane region" description="Helical" evidence="1">
    <location>
        <begin position="15"/>
        <end position="34"/>
    </location>
</feature>
<name>A0A8T0E3V5_ARGBR</name>
<evidence type="ECO:0000313" key="3">
    <source>
        <dbReference type="Proteomes" id="UP000807504"/>
    </source>
</evidence>
<evidence type="ECO:0000256" key="1">
    <source>
        <dbReference type="SAM" id="Phobius"/>
    </source>
</evidence>
<dbReference type="AlphaFoldDB" id="A0A8T0E3V5"/>
<organism evidence="2 3">
    <name type="scientific">Argiope bruennichi</name>
    <name type="common">Wasp spider</name>
    <name type="synonym">Aranea bruennichi</name>
    <dbReference type="NCBI Taxonomy" id="94029"/>
    <lineage>
        <taxon>Eukaryota</taxon>
        <taxon>Metazoa</taxon>
        <taxon>Ecdysozoa</taxon>
        <taxon>Arthropoda</taxon>
        <taxon>Chelicerata</taxon>
        <taxon>Arachnida</taxon>
        <taxon>Araneae</taxon>
        <taxon>Araneomorphae</taxon>
        <taxon>Entelegynae</taxon>
        <taxon>Araneoidea</taxon>
        <taxon>Araneidae</taxon>
        <taxon>Argiope</taxon>
    </lineage>
</organism>
<keyword evidence="3" id="KW-1185">Reference proteome</keyword>
<sequence>MEHNERDSAFAFKRLKWWGFNAFFFIVMFQIAFGKEDIPVLNPMSFHLFSFRISTFRLQAHNYAIFHWSSDGSGK</sequence>